<reference evidence="3" key="1">
    <citation type="submission" date="2022-11" db="EMBL/GenBank/DDBJ databases">
        <title>Hoeflea poritis sp. nov., isolated from scleractinian coral Porites lutea.</title>
        <authorList>
            <person name="Zhang G."/>
            <person name="Wei Q."/>
            <person name="Cai L."/>
        </authorList>
    </citation>
    <scope>NUCLEOTIDE SEQUENCE</scope>
    <source>
        <strain evidence="3">E7-10</strain>
    </source>
</reference>
<dbReference type="PANTHER" id="PTHR43377:SF6">
    <property type="entry name" value="GFO_IDH_MOCA-LIKE OXIDOREDUCTASE N-TERMINAL DOMAIN-CONTAINING PROTEIN"/>
    <property type="match status" value="1"/>
</dbReference>
<evidence type="ECO:0000259" key="2">
    <source>
        <dbReference type="Pfam" id="PF22725"/>
    </source>
</evidence>
<evidence type="ECO:0000313" key="3">
    <source>
        <dbReference type="EMBL" id="MDA4847870.1"/>
    </source>
</evidence>
<comment type="caution">
    <text evidence="3">The sequence shown here is derived from an EMBL/GenBank/DDBJ whole genome shotgun (WGS) entry which is preliminary data.</text>
</comment>
<dbReference type="PANTHER" id="PTHR43377">
    <property type="entry name" value="BILIVERDIN REDUCTASE A"/>
    <property type="match status" value="1"/>
</dbReference>
<dbReference type="RefSeq" id="WP_271091713.1">
    <property type="nucleotide sequence ID" value="NZ_JAPJZH010000016.1"/>
</dbReference>
<feature type="domain" description="GFO/IDH/MocA-like oxidoreductase" evidence="2">
    <location>
        <begin position="128"/>
        <end position="236"/>
    </location>
</feature>
<protein>
    <submittedName>
        <fullName evidence="3">Gfo/Idh/MocA family oxidoreductase</fullName>
    </submittedName>
</protein>
<organism evidence="3 4">
    <name type="scientific">Hoeflea poritis</name>
    <dbReference type="NCBI Taxonomy" id="2993659"/>
    <lineage>
        <taxon>Bacteria</taxon>
        <taxon>Pseudomonadati</taxon>
        <taxon>Pseudomonadota</taxon>
        <taxon>Alphaproteobacteria</taxon>
        <taxon>Hyphomicrobiales</taxon>
        <taxon>Rhizobiaceae</taxon>
        <taxon>Hoeflea</taxon>
    </lineage>
</organism>
<feature type="domain" description="Gfo/Idh/MocA-like oxidoreductase N-terminal" evidence="1">
    <location>
        <begin position="7"/>
        <end position="120"/>
    </location>
</feature>
<dbReference type="Gene3D" id="3.30.360.10">
    <property type="entry name" value="Dihydrodipicolinate Reductase, domain 2"/>
    <property type="match status" value="1"/>
</dbReference>
<evidence type="ECO:0000313" key="4">
    <source>
        <dbReference type="Proteomes" id="UP001148313"/>
    </source>
</evidence>
<dbReference type="Pfam" id="PF22725">
    <property type="entry name" value="GFO_IDH_MocA_C3"/>
    <property type="match status" value="1"/>
</dbReference>
<dbReference type="EMBL" id="JAPJZH010000016">
    <property type="protein sequence ID" value="MDA4847870.1"/>
    <property type="molecule type" value="Genomic_DNA"/>
</dbReference>
<sequence length="319" mass="34241">MKTDPAIAVIGCGYWGKNHVRTLSELGALAAVADADAARAEALAGQFGVPARDIERILEDRDIDAVVLALPPQFHAQLALQAIAAGKHVLVEKPIALNVDDAQKVVDAGIATGVTVMTGHVLRFHPAFEALADMVAEGALGTLQYIHSHRVGLGKFHAQNDALWDIAPHDLSLIIALTGEEPSDIRGEGSAVLNHLSDFAHLHLAFPGGIRSHVFAARLNPYRERRLTVIGDKAMAVFDDVAPWAEKLAVYDHKVWKSDAGLEFETADPRYVAVPDGLPLTREIQHFIHCIRTGAPARTPAEEGLAVIRILSAGTVAHD</sequence>
<keyword evidence="4" id="KW-1185">Reference proteome</keyword>
<dbReference type="Gene3D" id="3.40.50.720">
    <property type="entry name" value="NAD(P)-binding Rossmann-like Domain"/>
    <property type="match status" value="1"/>
</dbReference>
<accession>A0ABT4VT40</accession>
<proteinExistence type="predicted"/>
<dbReference type="InterPro" id="IPR051450">
    <property type="entry name" value="Gfo/Idh/MocA_Oxidoreductases"/>
</dbReference>
<gene>
    <name evidence="3" type="ORF">OOZ53_21110</name>
</gene>
<evidence type="ECO:0000259" key="1">
    <source>
        <dbReference type="Pfam" id="PF01408"/>
    </source>
</evidence>
<name>A0ABT4VT40_9HYPH</name>
<dbReference type="InterPro" id="IPR055170">
    <property type="entry name" value="GFO_IDH_MocA-like_dom"/>
</dbReference>
<dbReference type="InterPro" id="IPR000683">
    <property type="entry name" value="Gfo/Idh/MocA-like_OxRdtase_N"/>
</dbReference>
<dbReference type="InterPro" id="IPR036291">
    <property type="entry name" value="NAD(P)-bd_dom_sf"/>
</dbReference>
<dbReference type="SUPFAM" id="SSF55347">
    <property type="entry name" value="Glyceraldehyde-3-phosphate dehydrogenase-like, C-terminal domain"/>
    <property type="match status" value="1"/>
</dbReference>
<dbReference type="Pfam" id="PF01408">
    <property type="entry name" value="GFO_IDH_MocA"/>
    <property type="match status" value="1"/>
</dbReference>
<dbReference type="Proteomes" id="UP001148313">
    <property type="component" value="Unassembled WGS sequence"/>
</dbReference>
<dbReference type="SUPFAM" id="SSF51735">
    <property type="entry name" value="NAD(P)-binding Rossmann-fold domains"/>
    <property type="match status" value="1"/>
</dbReference>